<dbReference type="InterPro" id="IPR016181">
    <property type="entry name" value="Acyl_CoA_acyltransferase"/>
</dbReference>
<dbReference type="EMBL" id="QNRH01000001">
    <property type="protein sequence ID" value="RBO99145.1"/>
    <property type="molecule type" value="Genomic_DNA"/>
</dbReference>
<keyword evidence="3" id="KW-1185">Reference proteome</keyword>
<dbReference type="SUPFAM" id="SSF55729">
    <property type="entry name" value="Acyl-CoA N-acyltransferases (Nat)"/>
    <property type="match status" value="1"/>
</dbReference>
<gene>
    <name evidence="2" type="ORF">DFR47_101756</name>
</gene>
<keyword evidence="2" id="KW-0808">Transferase</keyword>
<evidence type="ECO:0000259" key="1">
    <source>
        <dbReference type="PROSITE" id="PS51186"/>
    </source>
</evidence>
<dbReference type="Pfam" id="PF00583">
    <property type="entry name" value="Acetyltransf_1"/>
    <property type="match status" value="1"/>
</dbReference>
<dbReference type="GO" id="GO:0016747">
    <property type="term" value="F:acyltransferase activity, transferring groups other than amino-acyl groups"/>
    <property type="evidence" value="ECO:0007669"/>
    <property type="project" value="InterPro"/>
</dbReference>
<comment type="caution">
    <text evidence="2">The sequence shown here is derived from an EMBL/GenBank/DDBJ whole genome shotgun (WGS) entry which is preliminary data.</text>
</comment>
<sequence>MIIRTARLSDAEAMSRILTDIIAVTQRQRPHDQDFVRDTYINNPHGILCSVAEDESGEVLGFQSLIRAVEDNKYGVTAGWGIIGTHVSPNAARRGVGKALFAATRLAAENADLQNIDATIGADNANGLAYYDAIGFQSYRTGDNTICKRFSIFSS</sequence>
<dbReference type="OrthoDB" id="5997585at2"/>
<dbReference type="InterPro" id="IPR000182">
    <property type="entry name" value="GNAT_dom"/>
</dbReference>
<protein>
    <submittedName>
        <fullName evidence="2">L-amino acid N-acyltransferase YncA</fullName>
    </submittedName>
</protein>
<accession>A0A366EAQ9</accession>
<proteinExistence type="predicted"/>
<evidence type="ECO:0000313" key="3">
    <source>
        <dbReference type="Proteomes" id="UP000252893"/>
    </source>
</evidence>
<dbReference type="AlphaFoldDB" id="A0A366EAQ9"/>
<reference evidence="2 3" key="1">
    <citation type="submission" date="2018-06" db="EMBL/GenBank/DDBJ databases">
        <title>Genomic Encyclopedia of Type Strains, Phase IV (KMG-IV): sequencing the most valuable type-strain genomes for metagenomic binning, comparative biology and taxonomic classification.</title>
        <authorList>
            <person name="Goeker M."/>
        </authorList>
    </citation>
    <scope>NUCLEOTIDE SEQUENCE [LARGE SCALE GENOMIC DNA]</scope>
    <source>
        <strain evidence="2 3">DSM 25619</strain>
    </source>
</reference>
<dbReference type="CDD" id="cd04301">
    <property type="entry name" value="NAT_SF"/>
    <property type="match status" value="1"/>
</dbReference>
<dbReference type="RefSeq" id="WP_113943014.1">
    <property type="nucleotide sequence ID" value="NZ_JBHEEG010000005.1"/>
</dbReference>
<dbReference type="Gene3D" id="3.40.630.30">
    <property type="match status" value="1"/>
</dbReference>
<evidence type="ECO:0000313" key="2">
    <source>
        <dbReference type="EMBL" id="RBO99145.1"/>
    </source>
</evidence>
<name>A0A366EAQ9_9HYPH</name>
<dbReference type="PROSITE" id="PS51186">
    <property type="entry name" value="GNAT"/>
    <property type="match status" value="1"/>
</dbReference>
<keyword evidence="2" id="KW-0012">Acyltransferase</keyword>
<dbReference type="Proteomes" id="UP000252893">
    <property type="component" value="Unassembled WGS sequence"/>
</dbReference>
<feature type="domain" description="N-acetyltransferase" evidence="1">
    <location>
        <begin position="1"/>
        <end position="155"/>
    </location>
</feature>
<organism evidence="2 3">
    <name type="scientific">Pseudochrobactrum asaccharolyticum</name>
    <dbReference type="NCBI Taxonomy" id="354351"/>
    <lineage>
        <taxon>Bacteria</taxon>
        <taxon>Pseudomonadati</taxon>
        <taxon>Pseudomonadota</taxon>
        <taxon>Alphaproteobacteria</taxon>
        <taxon>Hyphomicrobiales</taxon>
        <taxon>Brucellaceae</taxon>
        <taxon>Pseudochrobactrum</taxon>
    </lineage>
</organism>